<evidence type="ECO:0000313" key="2">
    <source>
        <dbReference type="Proteomes" id="UP000825935"/>
    </source>
</evidence>
<comment type="caution">
    <text evidence="1">The sequence shown here is derived from an EMBL/GenBank/DDBJ whole genome shotgun (WGS) entry which is preliminary data.</text>
</comment>
<accession>A0A8T2QXB1</accession>
<name>A0A8T2QXB1_CERRI</name>
<dbReference type="AlphaFoldDB" id="A0A8T2QXB1"/>
<keyword evidence="2" id="KW-1185">Reference proteome</keyword>
<proteinExistence type="predicted"/>
<dbReference type="EMBL" id="CM035436">
    <property type="protein sequence ID" value="KAH7288497.1"/>
    <property type="molecule type" value="Genomic_DNA"/>
</dbReference>
<protein>
    <submittedName>
        <fullName evidence="1">Uncharacterized protein</fullName>
    </submittedName>
</protein>
<organism evidence="1 2">
    <name type="scientific">Ceratopteris richardii</name>
    <name type="common">Triangle waterfern</name>
    <dbReference type="NCBI Taxonomy" id="49495"/>
    <lineage>
        <taxon>Eukaryota</taxon>
        <taxon>Viridiplantae</taxon>
        <taxon>Streptophyta</taxon>
        <taxon>Embryophyta</taxon>
        <taxon>Tracheophyta</taxon>
        <taxon>Polypodiopsida</taxon>
        <taxon>Polypodiidae</taxon>
        <taxon>Polypodiales</taxon>
        <taxon>Pteridineae</taxon>
        <taxon>Pteridaceae</taxon>
        <taxon>Parkerioideae</taxon>
        <taxon>Ceratopteris</taxon>
    </lineage>
</organism>
<gene>
    <name evidence="1" type="ORF">KP509_31G028500</name>
</gene>
<dbReference type="Proteomes" id="UP000825935">
    <property type="component" value="Chromosome 31"/>
</dbReference>
<evidence type="ECO:0000313" key="1">
    <source>
        <dbReference type="EMBL" id="KAH7288497.1"/>
    </source>
</evidence>
<sequence length="63" mass="6848">MQEKVGVGRCAVTAELKKTSTAAHFSSLEAVACRSLQSRLLSLDNRRGTWTSVSPYLCLQGYA</sequence>
<reference evidence="1" key="1">
    <citation type="submission" date="2021-08" db="EMBL/GenBank/DDBJ databases">
        <title>WGS assembly of Ceratopteris richardii.</title>
        <authorList>
            <person name="Marchant D.B."/>
            <person name="Chen G."/>
            <person name="Jenkins J."/>
            <person name="Shu S."/>
            <person name="Leebens-Mack J."/>
            <person name="Grimwood J."/>
            <person name="Schmutz J."/>
            <person name="Soltis P."/>
            <person name="Soltis D."/>
            <person name="Chen Z.-H."/>
        </authorList>
    </citation>
    <scope>NUCLEOTIDE SEQUENCE</scope>
    <source>
        <strain evidence="1">Whitten #5841</strain>
        <tissue evidence="1">Leaf</tissue>
    </source>
</reference>